<dbReference type="CDD" id="cd02142">
    <property type="entry name" value="McbC_SagB-like_oxidoreductase"/>
    <property type="match status" value="1"/>
</dbReference>
<dbReference type="InterPro" id="IPR052544">
    <property type="entry name" value="Bacteriocin_Proc_Enz"/>
</dbReference>
<evidence type="ECO:0000313" key="4">
    <source>
        <dbReference type="Proteomes" id="UP000632377"/>
    </source>
</evidence>
<proteinExistence type="predicted"/>
<dbReference type="PANTHER" id="PTHR43745">
    <property type="entry name" value="NITROREDUCTASE MJ1384-RELATED"/>
    <property type="match status" value="1"/>
</dbReference>
<dbReference type="Proteomes" id="UP000632377">
    <property type="component" value="Unassembled WGS sequence"/>
</dbReference>
<dbReference type="InterPro" id="IPR020051">
    <property type="entry name" value="SagB-type_dehydrogenase"/>
</dbReference>
<dbReference type="Gene3D" id="3.40.109.10">
    <property type="entry name" value="NADH Oxidase"/>
    <property type="match status" value="1"/>
</dbReference>
<evidence type="ECO:0000313" key="3">
    <source>
        <dbReference type="EMBL" id="MBL4938597.1"/>
    </source>
</evidence>
<dbReference type="InterPro" id="IPR029479">
    <property type="entry name" value="Nitroreductase"/>
</dbReference>
<keyword evidence="4" id="KW-1185">Reference proteome</keyword>
<dbReference type="NCBIfam" id="TIGR03605">
    <property type="entry name" value="antibiot_sagB"/>
    <property type="match status" value="1"/>
</dbReference>
<gene>
    <name evidence="3" type="ORF">JK636_23105</name>
</gene>
<dbReference type="PANTHER" id="PTHR43745:SF2">
    <property type="entry name" value="NITROREDUCTASE MJ1384-RELATED"/>
    <property type="match status" value="1"/>
</dbReference>
<protein>
    <submittedName>
        <fullName evidence="3">SagB/ThcOx family dehydrogenase</fullName>
    </submittedName>
</protein>
<reference evidence="3 4" key="1">
    <citation type="submission" date="2021-01" db="EMBL/GenBank/DDBJ databases">
        <title>Genome public.</title>
        <authorList>
            <person name="Liu C."/>
            <person name="Sun Q."/>
        </authorList>
    </citation>
    <scope>NUCLEOTIDE SEQUENCE [LARGE SCALE GENOMIC DNA]</scope>
    <source>
        <strain evidence="3 4">YIM B02515</strain>
    </source>
</reference>
<evidence type="ECO:0000259" key="2">
    <source>
        <dbReference type="Pfam" id="PF00881"/>
    </source>
</evidence>
<comment type="caution">
    <text evidence="3">The sequence shown here is derived from an EMBL/GenBank/DDBJ whole genome shotgun (WGS) entry which is preliminary data.</text>
</comment>
<evidence type="ECO:0000256" key="1">
    <source>
        <dbReference type="SAM" id="MobiDB-lite"/>
    </source>
</evidence>
<dbReference type="SUPFAM" id="SSF55469">
    <property type="entry name" value="FMN-dependent nitroreductase-like"/>
    <property type="match status" value="1"/>
</dbReference>
<dbReference type="RefSeq" id="WP_202751361.1">
    <property type="nucleotide sequence ID" value="NZ_JAESWC010000025.1"/>
</dbReference>
<organism evidence="3 4">
    <name type="scientific">Clostridium rhizosphaerae</name>
    <dbReference type="NCBI Taxonomy" id="2803861"/>
    <lineage>
        <taxon>Bacteria</taxon>
        <taxon>Bacillati</taxon>
        <taxon>Bacillota</taxon>
        <taxon>Clostridia</taxon>
        <taxon>Eubacteriales</taxon>
        <taxon>Clostridiaceae</taxon>
        <taxon>Clostridium</taxon>
    </lineage>
</organism>
<feature type="domain" description="Nitroreductase" evidence="2">
    <location>
        <begin position="67"/>
        <end position="249"/>
    </location>
</feature>
<dbReference type="Pfam" id="PF00881">
    <property type="entry name" value="Nitroreductase"/>
    <property type="match status" value="1"/>
</dbReference>
<dbReference type="EMBL" id="JAESWC010000025">
    <property type="protein sequence ID" value="MBL4938597.1"/>
    <property type="molecule type" value="Genomic_DNA"/>
</dbReference>
<accession>A0ABS1TGT8</accession>
<sequence length="251" mass="28657">MDRIKAQRQWLKSRFDDNEEDEIKSDQELQLPQPPLQKPYDSNAEILALPEVTENVLKKPNIMEILKDRKSNRVYSEESLTLEELSFLLWATQGIKEIRGNNYAALRPVPSAGARHPFETYIAVNRVQGLKNGIYRYLALTHELLFIKEDKNLEENLSRLTLGQKFTGRSAVTFIWSVIPYRGEWRYSIGAHKPMLLDAGHVCQNLYLACEAIGCGTCAIAAYDQNNFDNYLELDGDDEFVVYAAPVGKVL</sequence>
<name>A0ABS1TGT8_9CLOT</name>
<feature type="region of interest" description="Disordered" evidence="1">
    <location>
        <begin position="1"/>
        <end position="37"/>
    </location>
</feature>
<dbReference type="InterPro" id="IPR000415">
    <property type="entry name" value="Nitroreductase-like"/>
</dbReference>